<feature type="compositionally biased region" description="Basic and acidic residues" evidence="1">
    <location>
        <begin position="74"/>
        <end position="97"/>
    </location>
</feature>
<dbReference type="PANTHER" id="PTHR34961:SF1">
    <property type="entry name" value="ROOT MERISTEM GROWTH FACTOR 10"/>
    <property type="match status" value="1"/>
</dbReference>
<dbReference type="InterPro" id="IPR053313">
    <property type="entry name" value="RGF"/>
</dbReference>
<organism evidence="3 4">
    <name type="scientific">Buddleja alternifolia</name>
    <dbReference type="NCBI Taxonomy" id="168488"/>
    <lineage>
        <taxon>Eukaryota</taxon>
        <taxon>Viridiplantae</taxon>
        <taxon>Streptophyta</taxon>
        <taxon>Embryophyta</taxon>
        <taxon>Tracheophyta</taxon>
        <taxon>Spermatophyta</taxon>
        <taxon>Magnoliopsida</taxon>
        <taxon>eudicotyledons</taxon>
        <taxon>Gunneridae</taxon>
        <taxon>Pentapetalae</taxon>
        <taxon>asterids</taxon>
        <taxon>lamiids</taxon>
        <taxon>Lamiales</taxon>
        <taxon>Scrophulariaceae</taxon>
        <taxon>Buddlejeae</taxon>
        <taxon>Buddleja</taxon>
    </lineage>
</organism>
<evidence type="ECO:0000313" key="3">
    <source>
        <dbReference type="EMBL" id="KAG8391621.1"/>
    </source>
</evidence>
<comment type="caution">
    <text evidence="3">The sequence shown here is derived from an EMBL/GenBank/DDBJ whole genome shotgun (WGS) entry which is preliminary data.</text>
</comment>
<feature type="region of interest" description="Disordered" evidence="1">
    <location>
        <begin position="53"/>
        <end position="131"/>
    </location>
</feature>
<feature type="chain" id="PRO_5043809523" evidence="2">
    <location>
        <begin position="22"/>
        <end position="131"/>
    </location>
</feature>
<name>A0AAV6YF91_9LAMI</name>
<feature type="signal peptide" evidence="2">
    <location>
        <begin position="1"/>
        <end position="21"/>
    </location>
</feature>
<keyword evidence="4" id="KW-1185">Reference proteome</keyword>
<keyword evidence="2" id="KW-0732">Signal</keyword>
<dbReference type="Proteomes" id="UP000826271">
    <property type="component" value="Unassembled WGS sequence"/>
</dbReference>
<gene>
    <name evidence="3" type="ORF">BUALT_Bualt01G0206400</name>
</gene>
<sequence>MSIIYCVVVAFLCFSFHPCNARSFGVIHKELEEEFQNSISKKNERLNQVRVSEQPDMKSAMPNASTSAKIGSKFGEKSVKRESNEPGKHIDQAKGDQVKVSWRVPHKRKGEQEPGFNLDYLPPKTHPPVHN</sequence>
<dbReference type="EMBL" id="WHWC01000001">
    <property type="protein sequence ID" value="KAG8391621.1"/>
    <property type="molecule type" value="Genomic_DNA"/>
</dbReference>
<evidence type="ECO:0000313" key="4">
    <source>
        <dbReference type="Proteomes" id="UP000826271"/>
    </source>
</evidence>
<accession>A0AAV6YF91</accession>
<proteinExistence type="predicted"/>
<dbReference type="PANTHER" id="PTHR34961">
    <property type="entry name" value="TRANSMEMBRANE PROTEIN"/>
    <property type="match status" value="1"/>
</dbReference>
<evidence type="ECO:0000256" key="1">
    <source>
        <dbReference type="SAM" id="MobiDB-lite"/>
    </source>
</evidence>
<evidence type="ECO:0000256" key="2">
    <source>
        <dbReference type="SAM" id="SignalP"/>
    </source>
</evidence>
<reference evidence="3" key="1">
    <citation type="submission" date="2019-10" db="EMBL/GenBank/DDBJ databases">
        <authorList>
            <person name="Zhang R."/>
            <person name="Pan Y."/>
            <person name="Wang J."/>
            <person name="Ma R."/>
            <person name="Yu S."/>
        </authorList>
    </citation>
    <scope>NUCLEOTIDE SEQUENCE</scope>
    <source>
        <strain evidence="3">LA-IB0</strain>
        <tissue evidence="3">Leaf</tissue>
    </source>
</reference>
<dbReference type="AlphaFoldDB" id="A0AAV6YF91"/>
<protein>
    <submittedName>
        <fullName evidence="3">Uncharacterized protein</fullName>
    </submittedName>
</protein>